<reference evidence="1 2" key="1">
    <citation type="submission" date="2018-07" db="EMBL/GenBank/DDBJ databases">
        <title>Marsedoiliclastica nanhaica gen. nov. sp. nov., a novel marine hydrocarbonoclastic bacterium isolated from an in-situ enriched hydrocarbon-degrading consortium in deep-sea sediment.</title>
        <authorList>
            <person name="Dong C."/>
            <person name="Ma T."/>
            <person name="Liu R."/>
            <person name="Shao Z."/>
        </authorList>
    </citation>
    <scope>NUCLEOTIDE SEQUENCE [LARGE SCALE GENOMIC DNA]</scope>
    <source>
        <strain evidence="2">soil36-7</strain>
    </source>
</reference>
<protein>
    <recommendedName>
        <fullName evidence="3">Outer membrane protein beta-barrel domain-containing protein</fullName>
    </recommendedName>
</protein>
<keyword evidence="2" id="KW-1185">Reference proteome</keyword>
<evidence type="ECO:0008006" key="3">
    <source>
        <dbReference type="Google" id="ProtNLM"/>
    </source>
</evidence>
<accession>A0A4P7XMA2</accession>
<name>A0A4P7XMA2_9ALTE</name>
<dbReference type="InterPro" id="IPR023614">
    <property type="entry name" value="Porin_dom_sf"/>
</dbReference>
<dbReference type="Proteomes" id="UP000298049">
    <property type="component" value="Chromosome"/>
</dbReference>
<evidence type="ECO:0000313" key="2">
    <source>
        <dbReference type="Proteomes" id="UP000298049"/>
    </source>
</evidence>
<proteinExistence type="predicted"/>
<dbReference type="KEGG" id="hmi:soil367_17770"/>
<dbReference type="SUPFAM" id="SSF56935">
    <property type="entry name" value="Porins"/>
    <property type="match status" value="1"/>
</dbReference>
<dbReference type="EMBL" id="CP031093">
    <property type="protein sequence ID" value="QCF27622.1"/>
    <property type="molecule type" value="Genomic_DNA"/>
</dbReference>
<sequence>MSRAVWFFCLLPSLAIGSEVGGVRDSGFEANAGYRVADDVANLRAGGTFNYGLTDFLASGISAQIGHTFGEDSVVDSDTVTVGADLFARKFELGKVGLGYFRTHSRFDVPVDDDSVDHNTYSAFAEYYMGQLTFKVSRQALRSADVADFDAWSLGVAGYLSENTRLSVSGAGMDAADLYGVSVAHQPGWFQDKGSVSLAYSRSPDDDAVSLELNYFFGNKVSLRVRDRELR</sequence>
<gene>
    <name evidence="1" type="ORF">soil367_17770</name>
</gene>
<evidence type="ECO:0000313" key="1">
    <source>
        <dbReference type="EMBL" id="QCF27622.1"/>
    </source>
</evidence>
<dbReference type="Gene3D" id="2.40.160.10">
    <property type="entry name" value="Porin"/>
    <property type="match status" value="1"/>
</dbReference>
<organism evidence="1 2">
    <name type="scientific">Hydrocarboniclastica marina</name>
    <dbReference type="NCBI Taxonomy" id="2259620"/>
    <lineage>
        <taxon>Bacteria</taxon>
        <taxon>Pseudomonadati</taxon>
        <taxon>Pseudomonadota</taxon>
        <taxon>Gammaproteobacteria</taxon>
        <taxon>Alteromonadales</taxon>
        <taxon>Alteromonadaceae</taxon>
        <taxon>Hydrocarboniclastica</taxon>
    </lineage>
</organism>
<dbReference type="AlphaFoldDB" id="A0A4P7XMA2"/>